<accession>A0A6C0L0X4</accession>
<dbReference type="GO" id="GO:0032259">
    <property type="term" value="P:methylation"/>
    <property type="evidence" value="ECO:0007669"/>
    <property type="project" value="InterPro"/>
</dbReference>
<reference evidence="2" key="1">
    <citation type="journal article" date="2020" name="Nature">
        <title>Giant virus diversity and host interactions through global metagenomics.</title>
        <authorList>
            <person name="Schulz F."/>
            <person name="Roux S."/>
            <person name="Paez-Espino D."/>
            <person name="Jungbluth S."/>
            <person name="Walsh D.A."/>
            <person name="Denef V.J."/>
            <person name="McMahon K.D."/>
            <person name="Konstantinidis K.T."/>
            <person name="Eloe-Fadrosh E.A."/>
            <person name="Kyrpides N.C."/>
            <person name="Woyke T."/>
        </authorList>
    </citation>
    <scope>NUCLEOTIDE SEQUENCE</scope>
    <source>
        <strain evidence="2">GVMAG-S-ERX555907-102</strain>
    </source>
</reference>
<evidence type="ECO:0000259" key="1">
    <source>
        <dbReference type="Pfam" id="PF01728"/>
    </source>
</evidence>
<name>A0A6C0L0X4_9ZZZZ</name>
<dbReference type="SUPFAM" id="SSF53335">
    <property type="entry name" value="S-adenosyl-L-methionine-dependent methyltransferases"/>
    <property type="match status" value="1"/>
</dbReference>
<dbReference type="Pfam" id="PF01728">
    <property type="entry name" value="FtsJ"/>
    <property type="match status" value="1"/>
</dbReference>
<organism evidence="2">
    <name type="scientific">viral metagenome</name>
    <dbReference type="NCBI Taxonomy" id="1070528"/>
    <lineage>
        <taxon>unclassified sequences</taxon>
        <taxon>metagenomes</taxon>
        <taxon>organismal metagenomes</taxon>
    </lineage>
</organism>
<dbReference type="Gene3D" id="3.40.50.12760">
    <property type="match status" value="1"/>
</dbReference>
<dbReference type="InterPro" id="IPR002877">
    <property type="entry name" value="RNA_MeTrfase_FtsJ_dom"/>
</dbReference>
<dbReference type="GO" id="GO:0005634">
    <property type="term" value="C:nucleus"/>
    <property type="evidence" value="ECO:0007669"/>
    <property type="project" value="TreeGrafter"/>
</dbReference>
<dbReference type="GO" id="GO:0004483">
    <property type="term" value="F:methyltransferase cap1 activity"/>
    <property type="evidence" value="ECO:0007669"/>
    <property type="project" value="UniProtKB-ARBA"/>
</dbReference>
<dbReference type="PANTHER" id="PTHR16121">
    <property type="entry name" value="CAP-SPECIFIC MRNA (NUCLEOSIDE-2'-O-)-METHYLTRANSFERASE 1-RELATED"/>
    <property type="match status" value="1"/>
</dbReference>
<dbReference type="PANTHER" id="PTHR16121:SF0">
    <property type="entry name" value="CAP-SPECIFIC MRNA (NUCLEOSIDE-2'-O-)-METHYLTRANSFERASE 1"/>
    <property type="match status" value="1"/>
</dbReference>
<dbReference type="GO" id="GO:0005737">
    <property type="term" value="C:cytoplasm"/>
    <property type="evidence" value="ECO:0007669"/>
    <property type="project" value="TreeGrafter"/>
</dbReference>
<dbReference type="InterPro" id="IPR050851">
    <property type="entry name" value="mRNA_Cap_2O-Ribose_MeTrfase"/>
</dbReference>
<evidence type="ECO:0000313" key="2">
    <source>
        <dbReference type="EMBL" id="QHU22434.1"/>
    </source>
</evidence>
<proteinExistence type="predicted"/>
<dbReference type="GO" id="GO:0006370">
    <property type="term" value="P:7-methylguanosine mRNA capping"/>
    <property type="evidence" value="ECO:0007669"/>
    <property type="project" value="TreeGrafter"/>
</dbReference>
<dbReference type="AlphaFoldDB" id="A0A6C0L0X4"/>
<dbReference type="InterPro" id="IPR029063">
    <property type="entry name" value="SAM-dependent_MTases_sf"/>
</dbReference>
<feature type="domain" description="Ribosomal RNA methyltransferase FtsJ" evidence="1">
    <location>
        <begin position="90"/>
        <end position="288"/>
    </location>
</feature>
<protein>
    <recommendedName>
        <fullName evidence="1">Ribosomal RNA methyltransferase FtsJ domain-containing protein</fullName>
    </recommendedName>
</protein>
<sequence length="386" mass="45531">MTGYIINDFIFSINENDISVCYDKCFTQEFIINISLKEYLTNIKAEIDGVQSKWDIIKKVTNKYEYINSSVSMEGIKCINTSVCSHKPISRSYFKMIEILDNFDFKFMKNNNIKTFHLAEGPGGFIEAIVRMRENKKDEYYGMTLMDNDTDIPKWNKMSSLMKDNHNIKLVFGPKNDGNLYYEHNLEFISRYYGNSMHLITGDGGFDYSIDFNSQEENSINLIFCEMVYALIMQKIGGSFVLKVFDIFHRNTIEILSILCYFYEKVHIYKPLTSREANSEKYIVCMNFQSKKNYDSIIKQLKHNFHLMKSKKIVKILDYELNSFFLNKIQEVNAIYGQQQIENILCTINHVHDFQKERINKMKQNNIEKCKKWCQLHNQPINSSFD</sequence>
<dbReference type="EMBL" id="MN741007">
    <property type="protein sequence ID" value="QHU22434.1"/>
    <property type="molecule type" value="Genomic_DNA"/>
</dbReference>